<reference evidence="4 5" key="1">
    <citation type="submission" date="2024-09" db="EMBL/GenBank/DDBJ databases">
        <authorList>
            <person name="Sun Q."/>
            <person name="Mori K."/>
        </authorList>
    </citation>
    <scope>NUCLEOTIDE SEQUENCE [LARGE SCALE GENOMIC DNA]</scope>
    <source>
        <strain evidence="4 5">KCTC 23076</strain>
    </source>
</reference>
<evidence type="ECO:0000259" key="3">
    <source>
        <dbReference type="PROSITE" id="PS50902"/>
    </source>
</evidence>
<proteinExistence type="predicted"/>
<dbReference type="SUPFAM" id="SSF52218">
    <property type="entry name" value="Flavoproteins"/>
    <property type="match status" value="1"/>
</dbReference>
<gene>
    <name evidence="4" type="ORF">ACFFGH_12820</name>
</gene>
<sequence length="185" mass="19956">MRALVVYESMFGTTRELSEAIAAGLKRSLDVRLCRADEVQTEDASAAELLVAGGPAHSQSSATPASRQEAAVWGEDPATGLRVDLTEMTTGPREWFDELESVPGLFAAFDARTDIPKLLTGAASVRIGRELRLRGSTPVVPPESFLLTRSGGLKSGEAERARWWGEQVAEAARRARPRTTTETST</sequence>
<dbReference type="RefSeq" id="WP_386668819.1">
    <property type="nucleotide sequence ID" value="NZ_JBHLTG010000002.1"/>
</dbReference>
<evidence type="ECO:0000313" key="4">
    <source>
        <dbReference type="EMBL" id="MFC0678724.1"/>
    </source>
</evidence>
<keyword evidence="1" id="KW-0285">Flavoprotein</keyword>
<dbReference type="InterPro" id="IPR029039">
    <property type="entry name" value="Flavoprotein-like_sf"/>
</dbReference>
<dbReference type="Gene3D" id="3.40.50.360">
    <property type="match status" value="1"/>
</dbReference>
<evidence type="ECO:0000256" key="2">
    <source>
        <dbReference type="ARBA" id="ARBA00022643"/>
    </source>
</evidence>
<feature type="domain" description="Flavodoxin-like" evidence="3">
    <location>
        <begin position="3"/>
        <end position="169"/>
    </location>
</feature>
<dbReference type="Proteomes" id="UP001589896">
    <property type="component" value="Unassembled WGS sequence"/>
</dbReference>
<evidence type="ECO:0000256" key="1">
    <source>
        <dbReference type="ARBA" id="ARBA00022630"/>
    </source>
</evidence>
<keyword evidence="2" id="KW-0288">FMN</keyword>
<keyword evidence="5" id="KW-1185">Reference proteome</keyword>
<name>A0ABV6RP17_9GAMM</name>
<comment type="caution">
    <text evidence="4">The sequence shown here is derived from an EMBL/GenBank/DDBJ whole genome shotgun (WGS) entry which is preliminary data.</text>
</comment>
<evidence type="ECO:0000313" key="5">
    <source>
        <dbReference type="Proteomes" id="UP001589896"/>
    </source>
</evidence>
<dbReference type="InterPro" id="IPR008254">
    <property type="entry name" value="Flavodoxin/NO_synth"/>
</dbReference>
<protein>
    <recommendedName>
        <fullName evidence="3">Flavodoxin-like domain-containing protein</fullName>
    </recommendedName>
</protein>
<accession>A0ABV6RP17</accession>
<dbReference type="PROSITE" id="PS50902">
    <property type="entry name" value="FLAVODOXIN_LIKE"/>
    <property type="match status" value="1"/>
</dbReference>
<organism evidence="4 5">
    <name type="scientific">Lysobacter korlensis</name>
    <dbReference type="NCBI Taxonomy" id="553636"/>
    <lineage>
        <taxon>Bacteria</taxon>
        <taxon>Pseudomonadati</taxon>
        <taxon>Pseudomonadota</taxon>
        <taxon>Gammaproteobacteria</taxon>
        <taxon>Lysobacterales</taxon>
        <taxon>Lysobacteraceae</taxon>
        <taxon>Lysobacter</taxon>
    </lineage>
</organism>
<dbReference type="EMBL" id="JBHLTG010000002">
    <property type="protein sequence ID" value="MFC0678724.1"/>
    <property type="molecule type" value="Genomic_DNA"/>
</dbReference>